<dbReference type="Proteomes" id="UP001055879">
    <property type="component" value="Linkage Group LG09"/>
</dbReference>
<evidence type="ECO:0000313" key="1">
    <source>
        <dbReference type="EMBL" id="KAI3702251.1"/>
    </source>
</evidence>
<dbReference type="EMBL" id="CM042055">
    <property type="protein sequence ID" value="KAI3702251.1"/>
    <property type="molecule type" value="Genomic_DNA"/>
</dbReference>
<keyword evidence="2" id="KW-1185">Reference proteome</keyword>
<evidence type="ECO:0000313" key="2">
    <source>
        <dbReference type="Proteomes" id="UP001055879"/>
    </source>
</evidence>
<proteinExistence type="predicted"/>
<comment type="caution">
    <text evidence="1">The sequence shown here is derived from an EMBL/GenBank/DDBJ whole genome shotgun (WGS) entry which is preliminary data.</text>
</comment>
<organism evidence="1 2">
    <name type="scientific">Arctium lappa</name>
    <name type="common">Greater burdock</name>
    <name type="synonym">Lappa major</name>
    <dbReference type="NCBI Taxonomy" id="4217"/>
    <lineage>
        <taxon>Eukaryota</taxon>
        <taxon>Viridiplantae</taxon>
        <taxon>Streptophyta</taxon>
        <taxon>Embryophyta</taxon>
        <taxon>Tracheophyta</taxon>
        <taxon>Spermatophyta</taxon>
        <taxon>Magnoliopsida</taxon>
        <taxon>eudicotyledons</taxon>
        <taxon>Gunneridae</taxon>
        <taxon>Pentapetalae</taxon>
        <taxon>asterids</taxon>
        <taxon>campanulids</taxon>
        <taxon>Asterales</taxon>
        <taxon>Asteraceae</taxon>
        <taxon>Carduoideae</taxon>
        <taxon>Cardueae</taxon>
        <taxon>Arctiinae</taxon>
        <taxon>Arctium</taxon>
    </lineage>
</organism>
<sequence>MMSFSSWNFIFTPDRTDVIHDQMLNHGASRNISVELLSLIPAGCPYLREKIKILVENYKQNKISYHDVHGDYPNASPPDVTFRNAMNIEVAYLSYFMVCET</sequence>
<gene>
    <name evidence="1" type="ORF">L6452_27982</name>
</gene>
<protein>
    <submittedName>
        <fullName evidence="1">Uncharacterized protein</fullName>
    </submittedName>
</protein>
<reference evidence="2" key="1">
    <citation type="journal article" date="2022" name="Mol. Ecol. Resour.">
        <title>The genomes of chicory, endive, great burdock and yacon provide insights into Asteraceae palaeo-polyploidization history and plant inulin production.</title>
        <authorList>
            <person name="Fan W."/>
            <person name="Wang S."/>
            <person name="Wang H."/>
            <person name="Wang A."/>
            <person name="Jiang F."/>
            <person name="Liu H."/>
            <person name="Zhao H."/>
            <person name="Xu D."/>
            <person name="Zhang Y."/>
        </authorList>
    </citation>
    <scope>NUCLEOTIDE SEQUENCE [LARGE SCALE GENOMIC DNA]</scope>
    <source>
        <strain evidence="2">cv. Niubang</strain>
    </source>
</reference>
<accession>A0ACB8ZY65</accession>
<reference evidence="1 2" key="2">
    <citation type="journal article" date="2022" name="Mol. Ecol. Resour.">
        <title>The genomes of chicory, endive, great burdock and yacon provide insights into Asteraceae paleo-polyploidization history and plant inulin production.</title>
        <authorList>
            <person name="Fan W."/>
            <person name="Wang S."/>
            <person name="Wang H."/>
            <person name="Wang A."/>
            <person name="Jiang F."/>
            <person name="Liu H."/>
            <person name="Zhao H."/>
            <person name="Xu D."/>
            <person name="Zhang Y."/>
        </authorList>
    </citation>
    <scope>NUCLEOTIDE SEQUENCE [LARGE SCALE GENOMIC DNA]</scope>
    <source>
        <strain evidence="2">cv. Niubang</strain>
    </source>
</reference>
<name>A0ACB8ZY65_ARCLA</name>